<organism evidence="1 2">
    <name type="scientific">Plasmodium brasilianum</name>
    <dbReference type="NCBI Taxonomy" id="5824"/>
    <lineage>
        <taxon>Eukaryota</taxon>
        <taxon>Sar</taxon>
        <taxon>Alveolata</taxon>
        <taxon>Apicomplexa</taxon>
        <taxon>Aconoidasida</taxon>
        <taxon>Haemosporida</taxon>
        <taxon>Plasmodiidae</taxon>
        <taxon>Plasmodium</taxon>
        <taxon>Plasmodium (Plasmodium)</taxon>
    </lineage>
</organism>
<dbReference type="Proteomes" id="UP001056978">
    <property type="component" value="Chromosome 10"/>
</dbReference>
<accession>A0ACB9Y8C6</accession>
<sequence length="282" mass="33125">MEQNIMFIFFIKIFLFILLIWMCHFYSYMSRFNKILDENYGSDKKLDTRIYRLLGNCVKGIFANVGDLELKISYNKKKNKKQLFTTDNEKWNKENKEKLYRSALIKEKLIKQLMKNKSTMLHKSYNYYEKKIMNGLNDKAFFKKMMLINDKNYKKLKRKKYGLRLFLLLLLFVVVLMIPILDLSLSNSNNSIYLLTLLCQILGYSSTSDSQSLQAGSGGVDTPSLSSFCSKNSTTALKVSSILIYCVPILILAIMLILGIFCYYRKIIKHKQIKSLETFYEW</sequence>
<name>A0ACB9Y8C6_PLABR</name>
<reference evidence="1" key="1">
    <citation type="submission" date="2022-06" db="EMBL/GenBank/DDBJ databases">
        <title>The First Complete Genome of the Simian Malaria Parasite Plasmodium brasilianum.</title>
        <authorList>
            <person name="Bajic M."/>
            <person name="Ravishankar S."/>
        </authorList>
    </citation>
    <scope>NUCLEOTIDE SEQUENCE</scope>
    <source>
        <strain evidence="1">Bolivian I</strain>
    </source>
</reference>
<protein>
    <submittedName>
        <fullName evidence="1">Uncharacterized protein</fullName>
    </submittedName>
</protein>
<dbReference type="EMBL" id="CM043778">
    <property type="protein sequence ID" value="KAI4837661.1"/>
    <property type="molecule type" value="Genomic_DNA"/>
</dbReference>
<comment type="caution">
    <text evidence="1">The sequence shown here is derived from an EMBL/GenBank/DDBJ whole genome shotgun (WGS) entry which is preliminary data.</text>
</comment>
<proteinExistence type="predicted"/>
<keyword evidence="2" id="KW-1185">Reference proteome</keyword>
<evidence type="ECO:0000313" key="2">
    <source>
        <dbReference type="Proteomes" id="UP001056978"/>
    </source>
</evidence>
<evidence type="ECO:0000313" key="1">
    <source>
        <dbReference type="EMBL" id="KAI4837661.1"/>
    </source>
</evidence>
<gene>
    <name evidence="1" type="ORF">MKS88_003074</name>
</gene>